<keyword evidence="2" id="KW-1185">Reference proteome</keyword>
<evidence type="ECO:0000313" key="2">
    <source>
        <dbReference type="Proteomes" id="UP001234297"/>
    </source>
</evidence>
<name>A0ACC2L6S5_PERAE</name>
<dbReference type="Proteomes" id="UP001234297">
    <property type="component" value="Chromosome 7"/>
</dbReference>
<accession>A0ACC2L6S5</accession>
<comment type="caution">
    <text evidence="1">The sequence shown here is derived from an EMBL/GenBank/DDBJ whole genome shotgun (WGS) entry which is preliminary data.</text>
</comment>
<reference evidence="1 2" key="1">
    <citation type="journal article" date="2022" name="Hortic Res">
        <title>A haplotype resolved chromosomal level avocado genome allows analysis of novel avocado genes.</title>
        <authorList>
            <person name="Nath O."/>
            <person name="Fletcher S.J."/>
            <person name="Hayward A."/>
            <person name="Shaw L.M."/>
            <person name="Masouleh A.K."/>
            <person name="Furtado A."/>
            <person name="Henry R.J."/>
            <person name="Mitter N."/>
        </authorList>
    </citation>
    <scope>NUCLEOTIDE SEQUENCE [LARGE SCALE GENOMIC DNA]</scope>
    <source>
        <strain evidence="2">cv. Hass</strain>
    </source>
</reference>
<organism evidence="1 2">
    <name type="scientific">Persea americana</name>
    <name type="common">Avocado</name>
    <dbReference type="NCBI Taxonomy" id="3435"/>
    <lineage>
        <taxon>Eukaryota</taxon>
        <taxon>Viridiplantae</taxon>
        <taxon>Streptophyta</taxon>
        <taxon>Embryophyta</taxon>
        <taxon>Tracheophyta</taxon>
        <taxon>Spermatophyta</taxon>
        <taxon>Magnoliopsida</taxon>
        <taxon>Magnoliidae</taxon>
        <taxon>Laurales</taxon>
        <taxon>Lauraceae</taxon>
        <taxon>Persea</taxon>
    </lineage>
</organism>
<protein>
    <submittedName>
        <fullName evidence="1">Uncharacterized protein</fullName>
    </submittedName>
</protein>
<sequence>MSSEMRAWEGHDFLCYRSTERKSRIQAKRVRFASTLNRRRVSELSSYKTIRIGEIQMSMAMASSSVSSKICFNQDCKEPKPDRWRTAWRLRTGDFAELCDRCASLLLVLSNNFILLAFWCSKSFSVAYTHSAYEEVRFCETFHSEASGWRNCESCGKRVHCGCIASMHAFTLLDMGGVECMTCARKNFITVPNQIWPSSTLPPLPLPERLKDISAKNWSQSTGSNSNPGQWWQPQSSWNSAVNQSDLHPRMPYEVDRLNSVDSRLISGEHPASALENKTVKDPLERITSGSLKLAVPEGLANGNVNVDSLTSLNAFHKERNIDGLQDTGHLTGDNDPRDARKAVSFSSPNEKSDQTRVSGTMSQRQMPPPPLAKQLFPNPQNVVDTPGELQAQMRCGRPRGDGQKRGQVLPRMYVLEGVTPCIQSMQLQAGDIVTFSRIDPEGKLLMGFRKASSVPSEQDVQAFKTGNGFSTSGEVSNKITKLGEPGSTPTLRPHKDGPGAKSSLCKKKSSLGSKNKRLRITHEDSLDLKLTWEEAQDILRPPPNNAPNIVVIEGYEFEEYKEAPVLGKPTLFTVNHAGEKHQWTQCEDCSKWRKLPLDALLPSRWTCSDNSWDLKRSSCSSAQELTTEQLEQLGCSNRASSKRTRAKEEIDTVEASEGLDTLANLAILGEGDALNSSTQPTTKHPRHRPGCSCIVCIQPPSGKGPKHKQTCTCNVCLTVKRRFRTLMLRREKRQSEKEAESARKKQELQPSVKPEIETEELASNHSNDDGPNLNTMASDGVCDDPSRRKSSSSPFKGHIDLNIQPEREEEPSPVSDSGSMMRLLRDAREFYPKEQTLENLVINRDLTINHMETIGGVGGQRLDTEPPGTTQPDVDVDHLVPVSMSLLASTSGTG</sequence>
<evidence type="ECO:0000313" key="1">
    <source>
        <dbReference type="EMBL" id="KAJ8629101.1"/>
    </source>
</evidence>
<proteinExistence type="predicted"/>
<gene>
    <name evidence="1" type="ORF">MRB53_022424</name>
</gene>
<dbReference type="EMBL" id="CM056815">
    <property type="protein sequence ID" value="KAJ8629101.1"/>
    <property type="molecule type" value="Genomic_DNA"/>
</dbReference>